<dbReference type="AlphaFoldDB" id="A0A840XKM1"/>
<dbReference type="Proteomes" id="UP000552883">
    <property type="component" value="Unassembled WGS sequence"/>
</dbReference>
<feature type="compositionally biased region" description="Pro residues" evidence="1">
    <location>
        <begin position="1"/>
        <end position="25"/>
    </location>
</feature>
<dbReference type="EMBL" id="JACHBS010000001">
    <property type="protein sequence ID" value="MBB5617208.1"/>
    <property type="molecule type" value="Genomic_DNA"/>
</dbReference>
<reference evidence="2 3" key="1">
    <citation type="submission" date="2020-08" db="EMBL/GenBank/DDBJ databases">
        <title>Sequencing the genomes of 1000 actinobacteria strains.</title>
        <authorList>
            <person name="Klenk H.-P."/>
        </authorList>
    </citation>
    <scope>NUCLEOTIDE SEQUENCE [LARGE SCALE GENOMIC DNA]</scope>
    <source>
        <strain evidence="2 3">DSM 23889</strain>
    </source>
</reference>
<feature type="region of interest" description="Disordered" evidence="1">
    <location>
        <begin position="1"/>
        <end position="31"/>
    </location>
</feature>
<keyword evidence="3" id="KW-1185">Reference proteome</keyword>
<feature type="compositionally biased region" description="Low complexity" evidence="1">
    <location>
        <begin position="168"/>
        <end position="177"/>
    </location>
</feature>
<accession>A0A840XKM1</accession>
<evidence type="ECO:0000313" key="3">
    <source>
        <dbReference type="Proteomes" id="UP000552883"/>
    </source>
</evidence>
<protein>
    <recommendedName>
        <fullName evidence="4">Scaffolding protein</fullName>
    </recommendedName>
</protein>
<feature type="compositionally biased region" description="Basic and acidic residues" evidence="1">
    <location>
        <begin position="146"/>
        <end position="167"/>
    </location>
</feature>
<comment type="caution">
    <text evidence="2">The sequence shown here is derived from an EMBL/GenBank/DDBJ whole genome shotgun (WGS) entry which is preliminary data.</text>
</comment>
<dbReference type="RefSeq" id="WP_153982552.1">
    <property type="nucleotide sequence ID" value="NZ_BAAANZ010000009.1"/>
</dbReference>
<dbReference type="OrthoDB" id="5125705at2"/>
<evidence type="ECO:0000313" key="2">
    <source>
        <dbReference type="EMBL" id="MBB5617208.1"/>
    </source>
</evidence>
<feature type="region of interest" description="Disordered" evidence="1">
    <location>
        <begin position="146"/>
        <end position="177"/>
    </location>
</feature>
<proteinExistence type="predicted"/>
<evidence type="ECO:0000256" key="1">
    <source>
        <dbReference type="SAM" id="MobiDB-lite"/>
    </source>
</evidence>
<evidence type="ECO:0008006" key="4">
    <source>
        <dbReference type="Google" id="ProtNLM"/>
    </source>
</evidence>
<organism evidence="2 3">
    <name type="scientific">Microcella frigidaquae</name>
    <dbReference type="NCBI Taxonomy" id="424758"/>
    <lineage>
        <taxon>Bacteria</taxon>
        <taxon>Bacillati</taxon>
        <taxon>Actinomycetota</taxon>
        <taxon>Actinomycetes</taxon>
        <taxon>Micrococcales</taxon>
        <taxon>Microbacteriaceae</taxon>
        <taxon>Microcella</taxon>
    </lineage>
</organism>
<name>A0A840XKM1_9MICO</name>
<sequence length="193" mass="21146">MSDPTPSPEPTLEPTPDPTPEPSPFTAPASQEELDRIIEARLARERKRFEGFDAIKEKAAKWDQLEEEKKTPSEKAIEEAAAKARAEVASKYERQIAEGRVESIAAAVGFIDPADAVLRVLSGDLPKKDDELDVDELKKRVEQLAKDKPHLVKTEQRQRPGRQEPKPGVKVAAAAGEKGKAAAAIRQLRGARG</sequence>
<gene>
    <name evidence="2" type="ORF">BJ959_000704</name>
</gene>